<dbReference type="SMR" id="A2DQX4"/>
<dbReference type="GO" id="GO:0005829">
    <property type="term" value="C:cytosol"/>
    <property type="evidence" value="ECO:0000318"/>
    <property type="project" value="GO_Central"/>
</dbReference>
<dbReference type="Proteomes" id="UP000001542">
    <property type="component" value="Unassembled WGS sequence"/>
</dbReference>
<proteinExistence type="inferred from homology"/>
<evidence type="ECO:0000256" key="1">
    <source>
        <dbReference type="ARBA" id="ARBA00008080"/>
    </source>
</evidence>
<keyword evidence="3 4" id="KW-0687">Ribonucleoprotein</keyword>
<dbReference type="FunFam" id="4.10.910.10:FF:000002">
    <property type="entry name" value="40S ribosomal protein S18"/>
    <property type="match status" value="1"/>
</dbReference>
<dbReference type="RefSeq" id="XP_001329464.1">
    <property type="nucleotide sequence ID" value="XM_001329429.1"/>
</dbReference>
<dbReference type="KEGG" id="tva:4775258"/>
<dbReference type="PROSITE" id="PS50159">
    <property type="entry name" value="RIBOSOMAL_S13_2"/>
    <property type="match status" value="1"/>
</dbReference>
<dbReference type="OrthoDB" id="1702480at2759"/>
<dbReference type="Pfam" id="PF00416">
    <property type="entry name" value="Ribosomal_S13"/>
    <property type="match status" value="1"/>
</dbReference>
<evidence type="ECO:0000256" key="4">
    <source>
        <dbReference type="RuleBase" id="RU003830"/>
    </source>
</evidence>
<dbReference type="InParanoid" id="A2DQX4"/>
<dbReference type="AlphaFoldDB" id="A2DQX4"/>
<dbReference type="Gene3D" id="4.10.910.10">
    <property type="entry name" value="30s ribosomal protein s13, domain 2"/>
    <property type="match status" value="1"/>
</dbReference>
<dbReference type="InterPro" id="IPR001892">
    <property type="entry name" value="Ribosomal_uS13"/>
</dbReference>
<dbReference type="PIRSF" id="PIRSF002134">
    <property type="entry name" value="Ribosomal_S13"/>
    <property type="match status" value="1"/>
</dbReference>
<reference evidence="5" key="1">
    <citation type="submission" date="2006-10" db="EMBL/GenBank/DDBJ databases">
        <authorList>
            <person name="Amadeo P."/>
            <person name="Zhao Q."/>
            <person name="Wortman J."/>
            <person name="Fraser-Liggett C."/>
            <person name="Carlton J."/>
        </authorList>
    </citation>
    <scope>NUCLEOTIDE SEQUENCE</scope>
    <source>
        <strain evidence="5">G3</strain>
    </source>
</reference>
<evidence type="ECO:0000256" key="2">
    <source>
        <dbReference type="ARBA" id="ARBA00022980"/>
    </source>
</evidence>
<name>A2DQX4_TRIV3</name>
<protein>
    <submittedName>
        <fullName evidence="5">30S ribosomal protein S13P, putative</fullName>
    </submittedName>
</protein>
<dbReference type="VEuPathDB" id="TrichDB:TVAG_291940"/>
<dbReference type="InterPro" id="IPR027437">
    <property type="entry name" value="Rbsml_uS13_C"/>
</dbReference>
<dbReference type="InterPro" id="IPR010979">
    <property type="entry name" value="Ribosomal_uS13-like_H2TH"/>
</dbReference>
<sequence length="71" mass="8011">MLKRRFNRATGQNTHWVATDLGANIHAEIEHMKKMRMKRGIRHGLGLKVCGQCTKSIGRRGGALGVERKKD</sequence>
<comment type="similarity">
    <text evidence="1 4">Belongs to the universal ribosomal protein uS13 family.</text>
</comment>
<reference evidence="5" key="2">
    <citation type="journal article" date="2007" name="Science">
        <title>Draft genome sequence of the sexually transmitted pathogen Trichomonas vaginalis.</title>
        <authorList>
            <person name="Carlton J.M."/>
            <person name="Hirt R.P."/>
            <person name="Silva J.C."/>
            <person name="Delcher A.L."/>
            <person name="Schatz M."/>
            <person name="Zhao Q."/>
            <person name="Wortman J.R."/>
            <person name="Bidwell S.L."/>
            <person name="Alsmark U.C.M."/>
            <person name="Besteiro S."/>
            <person name="Sicheritz-Ponten T."/>
            <person name="Noel C.J."/>
            <person name="Dacks J.B."/>
            <person name="Foster P.G."/>
            <person name="Simillion C."/>
            <person name="Van de Peer Y."/>
            <person name="Miranda-Saavedra D."/>
            <person name="Barton G.J."/>
            <person name="Westrop G.D."/>
            <person name="Mueller S."/>
            <person name="Dessi D."/>
            <person name="Fiori P.L."/>
            <person name="Ren Q."/>
            <person name="Paulsen I."/>
            <person name="Zhang H."/>
            <person name="Bastida-Corcuera F.D."/>
            <person name="Simoes-Barbosa A."/>
            <person name="Brown M.T."/>
            <person name="Hayes R.D."/>
            <person name="Mukherjee M."/>
            <person name="Okumura C.Y."/>
            <person name="Schneider R."/>
            <person name="Smith A.J."/>
            <person name="Vanacova S."/>
            <person name="Villalvazo M."/>
            <person name="Haas B.J."/>
            <person name="Pertea M."/>
            <person name="Feldblyum T.V."/>
            <person name="Utterback T.R."/>
            <person name="Shu C.L."/>
            <person name="Osoegawa K."/>
            <person name="de Jong P.J."/>
            <person name="Hrdy I."/>
            <person name="Horvathova L."/>
            <person name="Zubacova Z."/>
            <person name="Dolezal P."/>
            <person name="Malik S.B."/>
            <person name="Logsdon J.M. Jr."/>
            <person name="Henze K."/>
            <person name="Gupta A."/>
            <person name="Wang C.C."/>
            <person name="Dunne R.L."/>
            <person name="Upcroft J.A."/>
            <person name="Upcroft P."/>
            <person name="White O."/>
            <person name="Salzberg S.L."/>
            <person name="Tang P."/>
            <person name="Chiu C.-H."/>
            <person name="Lee Y.-S."/>
            <person name="Embley T.M."/>
            <person name="Coombs G.H."/>
            <person name="Mottram J.C."/>
            <person name="Tachezy J."/>
            <person name="Fraser-Liggett C.M."/>
            <person name="Johnson P.J."/>
        </authorList>
    </citation>
    <scope>NUCLEOTIDE SEQUENCE [LARGE SCALE GENOMIC DNA]</scope>
    <source>
        <strain evidence="5">G3</strain>
    </source>
</reference>
<keyword evidence="2 4" id="KW-0689">Ribosomal protein</keyword>
<dbReference type="VEuPathDB" id="TrichDB:TVAGG3_0936650"/>
<evidence type="ECO:0000313" key="6">
    <source>
        <dbReference type="Proteomes" id="UP000001542"/>
    </source>
</evidence>
<dbReference type="GO" id="GO:0006412">
    <property type="term" value="P:translation"/>
    <property type="evidence" value="ECO:0007669"/>
    <property type="project" value="InterPro"/>
</dbReference>
<keyword evidence="6" id="KW-1185">Reference proteome</keyword>
<dbReference type="GO" id="GO:0003723">
    <property type="term" value="F:RNA binding"/>
    <property type="evidence" value="ECO:0007669"/>
    <property type="project" value="InterPro"/>
</dbReference>
<dbReference type="STRING" id="5722.A2DQX4"/>
<dbReference type="EMBL" id="DS113233">
    <property type="protein sequence ID" value="EAY17241.1"/>
    <property type="molecule type" value="Genomic_DNA"/>
</dbReference>
<accession>A2DQX4</accession>
<dbReference type="GO" id="GO:0003735">
    <property type="term" value="F:structural constituent of ribosome"/>
    <property type="evidence" value="ECO:0007669"/>
    <property type="project" value="InterPro"/>
</dbReference>
<dbReference type="SUPFAM" id="SSF46946">
    <property type="entry name" value="S13-like H2TH domain"/>
    <property type="match status" value="1"/>
</dbReference>
<organism evidence="5 6">
    <name type="scientific">Trichomonas vaginalis (strain ATCC PRA-98 / G3)</name>
    <dbReference type="NCBI Taxonomy" id="412133"/>
    <lineage>
        <taxon>Eukaryota</taxon>
        <taxon>Metamonada</taxon>
        <taxon>Parabasalia</taxon>
        <taxon>Trichomonadida</taxon>
        <taxon>Trichomonadidae</taxon>
        <taxon>Trichomonas</taxon>
    </lineage>
</organism>
<evidence type="ECO:0000256" key="3">
    <source>
        <dbReference type="ARBA" id="ARBA00023274"/>
    </source>
</evidence>
<gene>
    <name evidence="5" type="ORF">TVAG_291940</name>
</gene>
<evidence type="ECO:0000313" key="5">
    <source>
        <dbReference type="EMBL" id="EAY17241.1"/>
    </source>
</evidence>
<dbReference type="GO" id="GO:0015935">
    <property type="term" value="C:small ribosomal subunit"/>
    <property type="evidence" value="ECO:0000318"/>
    <property type="project" value="GO_Central"/>
</dbReference>